<evidence type="ECO:0000256" key="5">
    <source>
        <dbReference type="ARBA" id="ARBA00022847"/>
    </source>
</evidence>
<evidence type="ECO:0000256" key="6">
    <source>
        <dbReference type="ARBA" id="ARBA00022989"/>
    </source>
</evidence>
<dbReference type="Gene3D" id="1.20.1740.10">
    <property type="entry name" value="Amino acid/polyamine transporter I"/>
    <property type="match status" value="2"/>
</dbReference>
<feature type="transmembrane region" description="Helical" evidence="9">
    <location>
        <begin position="250"/>
        <end position="272"/>
    </location>
</feature>
<dbReference type="PANTHER" id="PTHR45826:SF2">
    <property type="entry name" value="AMINO ACID TRANSPORTER"/>
    <property type="match status" value="1"/>
</dbReference>
<dbReference type="GO" id="GO:0015203">
    <property type="term" value="F:polyamine transmembrane transporter activity"/>
    <property type="evidence" value="ECO:0007669"/>
    <property type="project" value="UniProtKB-ARBA"/>
</dbReference>
<dbReference type="ExpressionAtlas" id="B4FDK2">
    <property type="expression patterns" value="baseline and differential"/>
</dbReference>
<keyword evidence="6 9" id="KW-1133">Transmembrane helix</keyword>
<dbReference type="PIRSF" id="PIRSF006060">
    <property type="entry name" value="AA_transporter"/>
    <property type="match status" value="1"/>
</dbReference>
<evidence type="ECO:0000256" key="3">
    <source>
        <dbReference type="ARBA" id="ARBA00022475"/>
    </source>
</evidence>
<dbReference type="EMBL" id="BT035190">
    <property type="protein sequence ID" value="ACF80195.1"/>
    <property type="molecule type" value="mRNA"/>
</dbReference>
<dbReference type="InterPro" id="IPR044566">
    <property type="entry name" value="RMV1-like"/>
</dbReference>
<keyword evidence="2" id="KW-0813">Transport</keyword>
<evidence type="ECO:0000256" key="7">
    <source>
        <dbReference type="ARBA" id="ARBA00023136"/>
    </source>
</evidence>
<evidence type="ECO:0000256" key="9">
    <source>
        <dbReference type="SAM" id="Phobius"/>
    </source>
</evidence>
<evidence type="ECO:0000256" key="1">
    <source>
        <dbReference type="ARBA" id="ARBA00004651"/>
    </source>
</evidence>
<dbReference type="PANTHER" id="PTHR45826">
    <property type="entry name" value="POLYAMINE TRANSPORTER PUT1"/>
    <property type="match status" value="1"/>
</dbReference>
<organism evidence="10">
    <name type="scientific">Zea mays</name>
    <name type="common">Maize</name>
    <dbReference type="NCBI Taxonomy" id="4577"/>
    <lineage>
        <taxon>Eukaryota</taxon>
        <taxon>Viridiplantae</taxon>
        <taxon>Streptophyta</taxon>
        <taxon>Embryophyta</taxon>
        <taxon>Tracheophyta</taxon>
        <taxon>Spermatophyta</taxon>
        <taxon>Magnoliopsida</taxon>
        <taxon>Liliopsida</taxon>
        <taxon>Poales</taxon>
        <taxon>Poaceae</taxon>
        <taxon>PACMAD clade</taxon>
        <taxon>Panicoideae</taxon>
        <taxon>Andropogonodae</taxon>
        <taxon>Andropogoneae</taxon>
        <taxon>Tripsacinae</taxon>
        <taxon>Zea</taxon>
    </lineage>
</organism>
<feature type="transmembrane region" description="Helical" evidence="9">
    <location>
        <begin position="218"/>
        <end position="238"/>
    </location>
</feature>
<comment type="subcellular location">
    <subcellularLocation>
        <location evidence="1">Cell membrane</location>
        <topology evidence="1">Multi-pass membrane protein</topology>
    </subcellularLocation>
</comment>
<accession>B4FDK2</accession>
<evidence type="ECO:0000256" key="4">
    <source>
        <dbReference type="ARBA" id="ARBA00022692"/>
    </source>
</evidence>
<dbReference type="InterPro" id="IPR002293">
    <property type="entry name" value="AA/rel_permease1"/>
</dbReference>
<feature type="transmembrane region" description="Helical" evidence="9">
    <location>
        <begin position="278"/>
        <end position="298"/>
    </location>
</feature>
<keyword evidence="5" id="KW-0769">Symport</keyword>
<evidence type="ECO:0000313" key="10">
    <source>
        <dbReference type="EMBL" id="ACF80195.1"/>
    </source>
</evidence>
<evidence type="ECO:0000256" key="8">
    <source>
        <dbReference type="ARBA" id="ARBA00024041"/>
    </source>
</evidence>
<feature type="transmembrane region" description="Helical" evidence="9">
    <location>
        <begin position="157"/>
        <end position="176"/>
    </location>
</feature>
<keyword evidence="3" id="KW-1003">Cell membrane</keyword>
<reference evidence="10" key="1">
    <citation type="journal article" date="2009" name="PLoS Genet.">
        <title>Sequencing, mapping, and analysis of 27,455 maize full-length cDNAs.</title>
        <authorList>
            <person name="Soderlund C."/>
            <person name="Descour A."/>
            <person name="Kudrna D."/>
            <person name="Bomhoff M."/>
            <person name="Boyd L."/>
            <person name="Currie J."/>
            <person name="Angelova A."/>
            <person name="Collura K."/>
            <person name="Wissotski M."/>
            <person name="Ashley E."/>
            <person name="Morrow D."/>
            <person name="Fernandes J."/>
            <person name="Walbot V."/>
            <person name="Yu Y."/>
        </authorList>
    </citation>
    <scope>NUCLEOTIDE SEQUENCE</scope>
    <source>
        <strain evidence="10">B73</strain>
    </source>
</reference>
<dbReference type="GO" id="GO:0015293">
    <property type="term" value="F:symporter activity"/>
    <property type="evidence" value="ECO:0007669"/>
    <property type="project" value="UniProtKB-KW"/>
</dbReference>
<comment type="similarity">
    <text evidence="8">Belongs to the amino acid-polyamine-organocation (APC) superfamily. Polyamine:cation symporter (PHS) (TC 2.A.3.12) family.</text>
</comment>
<keyword evidence="7 9" id="KW-0472">Membrane</keyword>
<feature type="transmembrane region" description="Helical" evidence="9">
    <location>
        <begin position="188"/>
        <end position="206"/>
    </location>
</feature>
<sequence>MKLRNTAITRANSACLPMGDRVGVKYNSINEAEEHKGGHGIPKVSMIPLIFLIFYEVSGGPFGIEDSVKAAGPLLAILGFLLFALIWSVPEALITAEMGTMFPENGGYVVWVSSALGPFWGFQQGWAKWLSGVIDNALYPVLFLDYVKSSVPALGGGLPRTLAVLILTVALTYMNYRGLTFFAKRSHYGTPLIGILFSAFGVILLSWMSFQEIIAAENYLYCFGMILEFIAFIKLRVYHPNASRPYKIPLGTIGAILMIIPPGLLIIVVMALASYKVMVVSILAMVFGFVLQPCLVYVEKKRWLRFSISADLPDLPDVQEIAEDDAVPLVV</sequence>
<proteinExistence type="evidence at transcript level"/>
<dbReference type="GO" id="GO:0005886">
    <property type="term" value="C:plasma membrane"/>
    <property type="evidence" value="ECO:0007669"/>
    <property type="project" value="UniProtKB-SubCell"/>
</dbReference>
<keyword evidence="4 9" id="KW-0812">Transmembrane</keyword>
<name>B4FDK2_MAIZE</name>
<evidence type="ECO:0000256" key="2">
    <source>
        <dbReference type="ARBA" id="ARBA00022448"/>
    </source>
</evidence>
<feature type="transmembrane region" description="Helical" evidence="9">
    <location>
        <begin position="70"/>
        <end position="94"/>
    </location>
</feature>
<protein>
    <recommendedName>
        <fullName evidence="11">Polyamine transporter</fullName>
    </recommendedName>
</protein>
<dbReference type="Pfam" id="PF13520">
    <property type="entry name" value="AA_permease_2"/>
    <property type="match status" value="1"/>
</dbReference>
<evidence type="ECO:0008006" key="11">
    <source>
        <dbReference type="Google" id="ProtNLM"/>
    </source>
</evidence>
<dbReference type="AlphaFoldDB" id="B4FDK2"/>